<protein>
    <submittedName>
        <fullName evidence="2">Uncharacterized protein</fullName>
    </submittedName>
</protein>
<keyword evidence="3" id="KW-1185">Reference proteome</keyword>
<keyword evidence="1" id="KW-1133">Transmembrane helix</keyword>
<comment type="caution">
    <text evidence="2">The sequence shown here is derived from an EMBL/GenBank/DDBJ whole genome shotgun (WGS) entry which is preliminary data.</text>
</comment>
<feature type="transmembrane region" description="Helical" evidence="1">
    <location>
        <begin position="20"/>
        <end position="38"/>
    </location>
</feature>
<evidence type="ECO:0000313" key="2">
    <source>
        <dbReference type="EMBL" id="KAF3593385.1"/>
    </source>
</evidence>
<accession>A0ABQ7E9Z2</accession>
<reference evidence="2 3" key="1">
    <citation type="journal article" date="2020" name="BMC Genomics">
        <title>Intraspecific diversification of the crop wild relative Brassica cretica Lam. using demographic model selection.</title>
        <authorList>
            <person name="Kioukis A."/>
            <person name="Michalopoulou V.A."/>
            <person name="Briers L."/>
            <person name="Pirintsos S."/>
            <person name="Studholme D.J."/>
            <person name="Pavlidis P."/>
            <person name="Sarris P.F."/>
        </authorList>
    </citation>
    <scope>NUCLEOTIDE SEQUENCE [LARGE SCALE GENOMIC DNA]</scope>
    <source>
        <strain evidence="3">cv. PFS-1207/04</strain>
    </source>
</reference>
<organism evidence="2 3">
    <name type="scientific">Brassica cretica</name>
    <name type="common">Mustard</name>
    <dbReference type="NCBI Taxonomy" id="69181"/>
    <lineage>
        <taxon>Eukaryota</taxon>
        <taxon>Viridiplantae</taxon>
        <taxon>Streptophyta</taxon>
        <taxon>Embryophyta</taxon>
        <taxon>Tracheophyta</taxon>
        <taxon>Spermatophyta</taxon>
        <taxon>Magnoliopsida</taxon>
        <taxon>eudicotyledons</taxon>
        <taxon>Gunneridae</taxon>
        <taxon>Pentapetalae</taxon>
        <taxon>rosids</taxon>
        <taxon>malvids</taxon>
        <taxon>Brassicales</taxon>
        <taxon>Brassicaceae</taxon>
        <taxon>Brassiceae</taxon>
        <taxon>Brassica</taxon>
    </lineage>
</organism>
<dbReference type="EMBL" id="QGKV02000299">
    <property type="protein sequence ID" value="KAF3593385.1"/>
    <property type="molecule type" value="Genomic_DNA"/>
</dbReference>
<gene>
    <name evidence="2" type="ORF">DY000_02025429</name>
</gene>
<keyword evidence="1" id="KW-0812">Transmembrane</keyword>
<name>A0ABQ7E9Z2_BRACR</name>
<keyword evidence="1" id="KW-0472">Membrane</keyword>
<evidence type="ECO:0000313" key="3">
    <source>
        <dbReference type="Proteomes" id="UP000266723"/>
    </source>
</evidence>
<sequence>MEATICNLQDGLTNDDNHRLMILSHAAGGLVVGCIEFVRVRILHSGPVMTEVGSRSHSIKV</sequence>
<evidence type="ECO:0000256" key="1">
    <source>
        <dbReference type="SAM" id="Phobius"/>
    </source>
</evidence>
<dbReference type="Proteomes" id="UP000266723">
    <property type="component" value="Unassembled WGS sequence"/>
</dbReference>
<proteinExistence type="predicted"/>